<sequence>CRKENLWLALEQGSPNFVNKGSRKSPGVSGSKKWPMTGGSGRNSVTLLVSAGGIVSHYWYQWEE</sequence>
<protein>
    <submittedName>
        <fullName evidence="2">Uncharacterized protein</fullName>
    </submittedName>
</protein>
<reference evidence="2" key="1">
    <citation type="submission" date="2023-05" db="EMBL/GenBank/DDBJ databases">
        <authorList>
            <person name="Stuckert A."/>
        </authorList>
    </citation>
    <scope>NUCLEOTIDE SEQUENCE</scope>
</reference>
<gene>
    <name evidence="2" type="ORF">SPARVUS_LOCUS3014476</name>
</gene>
<proteinExistence type="predicted"/>
<feature type="non-terminal residue" evidence="2">
    <location>
        <position position="1"/>
    </location>
</feature>
<feature type="region of interest" description="Disordered" evidence="1">
    <location>
        <begin position="17"/>
        <end position="39"/>
    </location>
</feature>
<evidence type="ECO:0000313" key="3">
    <source>
        <dbReference type="Proteomes" id="UP001162483"/>
    </source>
</evidence>
<evidence type="ECO:0000256" key="1">
    <source>
        <dbReference type="SAM" id="MobiDB-lite"/>
    </source>
</evidence>
<dbReference type="EMBL" id="CATNWA010004335">
    <property type="protein sequence ID" value="CAI9547547.1"/>
    <property type="molecule type" value="Genomic_DNA"/>
</dbReference>
<accession>A0ABN9BJJ1</accession>
<comment type="caution">
    <text evidence="2">The sequence shown here is derived from an EMBL/GenBank/DDBJ whole genome shotgun (WGS) entry which is preliminary data.</text>
</comment>
<evidence type="ECO:0000313" key="2">
    <source>
        <dbReference type="EMBL" id="CAI9547547.1"/>
    </source>
</evidence>
<keyword evidence="3" id="KW-1185">Reference proteome</keyword>
<dbReference type="Proteomes" id="UP001162483">
    <property type="component" value="Unassembled WGS sequence"/>
</dbReference>
<organism evidence="2 3">
    <name type="scientific">Staurois parvus</name>
    <dbReference type="NCBI Taxonomy" id="386267"/>
    <lineage>
        <taxon>Eukaryota</taxon>
        <taxon>Metazoa</taxon>
        <taxon>Chordata</taxon>
        <taxon>Craniata</taxon>
        <taxon>Vertebrata</taxon>
        <taxon>Euteleostomi</taxon>
        <taxon>Amphibia</taxon>
        <taxon>Batrachia</taxon>
        <taxon>Anura</taxon>
        <taxon>Neobatrachia</taxon>
        <taxon>Ranoidea</taxon>
        <taxon>Ranidae</taxon>
        <taxon>Staurois</taxon>
    </lineage>
</organism>
<name>A0ABN9BJJ1_9NEOB</name>